<keyword evidence="8 10" id="KW-0030">Aminoacyl-tRNA synthetase</keyword>
<feature type="domain" description="Arginyl tRNA synthetase N-terminal" evidence="13">
    <location>
        <begin position="5"/>
        <end position="88"/>
    </location>
</feature>
<evidence type="ECO:0000256" key="8">
    <source>
        <dbReference type="ARBA" id="ARBA00023146"/>
    </source>
</evidence>
<dbReference type="FunFam" id="1.10.730.10:FF:000008">
    <property type="entry name" value="Arginine--tRNA ligase"/>
    <property type="match status" value="1"/>
</dbReference>
<dbReference type="InterPro" id="IPR008909">
    <property type="entry name" value="DALR_anticod-bd"/>
</dbReference>
<comment type="caution">
    <text evidence="14">The sequence shown here is derived from an EMBL/GenBank/DDBJ whole genome shotgun (WGS) entry which is preliminary data.</text>
</comment>
<sequence length="606" mass="68556">MKIEDQITSAALAAVKDLYGVEVPEKMIQLQKTRSDFEGNLTLVTFPLLKTSHKKPEDTAQDLGEYLKKNCKAVADFNVVKGFLNLVIAQSAWVGLLNDINGDEKFGEKRVTDDSPLVMIEYSSPNTNKPLHLGHVRNNLLGWSLAQIMEANGNKVVKTNIVNDRGIHICKSMLAWLKWGNDITPEKAGKKGDHLIGDFYVLFDKHFKEECKQLQEQYEKEGMTTDEAKAKAEQEAPLIKEAHEMLVKWENNDPEIRALWEKMNSWVYAGFDETYKALGVGFDKIYYESNTYLVGKKKVEEGLKKGLFIRKDDNSVWADLTNEGLDQKLLLRKDGTSVYMTQDIGTAEMRFNDFPIDKMIYVVGNEQNYHFQVLSILLDRLGFKWGKDLVHFSYGMVELPNGKMKSREGTVVDADDLVASMIENAKTLSEDKVNKLEGITEEEKNEIARIVGMGALKYFILKVDARKNMLFNPEESIDFNGNTGPFIQYTYARIRSILRKAEAQNITLPGTLNDDAPLNEKEIALIQKLNDFSVAVAQAGVDYSPSGIANYCYELTKEFNQFYHDYSILNADSDAEKITRLVLAKNVAKVIKNGMALLGIEVPERM</sequence>
<feature type="short sequence motif" description="'HIGH' region" evidence="10">
    <location>
        <begin position="125"/>
        <end position="135"/>
    </location>
</feature>
<organism evidence="14 15">
    <name type="scientific">Prevotella histicola JCM 15637 = DNF00424</name>
    <dbReference type="NCBI Taxonomy" id="1236504"/>
    <lineage>
        <taxon>Bacteria</taxon>
        <taxon>Pseudomonadati</taxon>
        <taxon>Bacteroidota</taxon>
        <taxon>Bacteroidia</taxon>
        <taxon>Bacteroidales</taxon>
        <taxon>Prevotellaceae</taxon>
        <taxon>Prevotella</taxon>
    </lineage>
</organism>
<gene>
    <name evidence="10" type="primary">argS</name>
    <name evidence="14" type="ORF">HMPREF2132_08545</name>
</gene>
<dbReference type="Proteomes" id="UP000029533">
    <property type="component" value="Unassembled WGS sequence"/>
</dbReference>
<proteinExistence type="inferred from homology"/>
<dbReference type="Gene3D" id="1.10.730.10">
    <property type="entry name" value="Isoleucyl-tRNA Synthetase, Domain 1"/>
    <property type="match status" value="1"/>
</dbReference>
<accession>A0AAW3FF97</accession>
<dbReference type="Gene3D" id="3.30.1360.70">
    <property type="entry name" value="Arginyl tRNA synthetase N-terminal domain"/>
    <property type="match status" value="1"/>
</dbReference>
<evidence type="ECO:0000256" key="6">
    <source>
        <dbReference type="ARBA" id="ARBA00022840"/>
    </source>
</evidence>
<evidence type="ECO:0000256" key="11">
    <source>
        <dbReference type="RuleBase" id="RU363038"/>
    </source>
</evidence>
<dbReference type="SMART" id="SM01016">
    <property type="entry name" value="Arg_tRNA_synt_N"/>
    <property type="match status" value="1"/>
</dbReference>
<evidence type="ECO:0000256" key="2">
    <source>
        <dbReference type="ARBA" id="ARBA00005594"/>
    </source>
</evidence>
<dbReference type="NCBIfam" id="TIGR00456">
    <property type="entry name" value="argS"/>
    <property type="match status" value="1"/>
</dbReference>
<evidence type="ECO:0000313" key="14">
    <source>
        <dbReference type="EMBL" id="KGF25859.1"/>
    </source>
</evidence>
<evidence type="ECO:0000256" key="1">
    <source>
        <dbReference type="ARBA" id="ARBA00004496"/>
    </source>
</evidence>
<dbReference type="InterPro" id="IPR035684">
    <property type="entry name" value="ArgRS_core"/>
</dbReference>
<comment type="similarity">
    <text evidence="2 10 11">Belongs to the class-I aminoacyl-tRNA synthetase family.</text>
</comment>
<dbReference type="InterPro" id="IPR001412">
    <property type="entry name" value="aa-tRNA-synth_I_CS"/>
</dbReference>
<comment type="catalytic activity">
    <reaction evidence="9 10">
        <text>tRNA(Arg) + L-arginine + ATP = L-arginyl-tRNA(Arg) + AMP + diphosphate</text>
        <dbReference type="Rhea" id="RHEA:20301"/>
        <dbReference type="Rhea" id="RHEA-COMP:9658"/>
        <dbReference type="Rhea" id="RHEA-COMP:9673"/>
        <dbReference type="ChEBI" id="CHEBI:30616"/>
        <dbReference type="ChEBI" id="CHEBI:32682"/>
        <dbReference type="ChEBI" id="CHEBI:33019"/>
        <dbReference type="ChEBI" id="CHEBI:78442"/>
        <dbReference type="ChEBI" id="CHEBI:78513"/>
        <dbReference type="ChEBI" id="CHEBI:456215"/>
        <dbReference type="EC" id="6.1.1.19"/>
    </reaction>
</comment>
<keyword evidence="4 10" id="KW-0436">Ligase</keyword>
<dbReference type="EMBL" id="JRNJ01000071">
    <property type="protein sequence ID" value="KGF25859.1"/>
    <property type="molecule type" value="Genomic_DNA"/>
</dbReference>
<comment type="subcellular location">
    <subcellularLocation>
        <location evidence="1 10">Cytoplasm</location>
    </subcellularLocation>
</comment>
<dbReference type="InterPro" id="IPR005148">
    <property type="entry name" value="Arg-tRNA-synth_N"/>
</dbReference>
<evidence type="ECO:0000256" key="10">
    <source>
        <dbReference type="HAMAP-Rule" id="MF_00123"/>
    </source>
</evidence>
<dbReference type="AlphaFoldDB" id="A0AAW3FF97"/>
<keyword evidence="6 10" id="KW-0067">ATP-binding</keyword>
<dbReference type="GO" id="GO:0006420">
    <property type="term" value="P:arginyl-tRNA aminoacylation"/>
    <property type="evidence" value="ECO:0007669"/>
    <property type="project" value="UniProtKB-UniRule"/>
</dbReference>
<dbReference type="PANTHER" id="PTHR11956">
    <property type="entry name" value="ARGINYL-TRNA SYNTHETASE"/>
    <property type="match status" value="1"/>
</dbReference>
<evidence type="ECO:0000313" key="15">
    <source>
        <dbReference type="Proteomes" id="UP000029533"/>
    </source>
</evidence>
<evidence type="ECO:0000259" key="12">
    <source>
        <dbReference type="SMART" id="SM00836"/>
    </source>
</evidence>
<evidence type="ECO:0000256" key="9">
    <source>
        <dbReference type="ARBA" id="ARBA00049339"/>
    </source>
</evidence>
<evidence type="ECO:0000256" key="5">
    <source>
        <dbReference type="ARBA" id="ARBA00022741"/>
    </source>
</evidence>
<dbReference type="HAMAP" id="MF_00123">
    <property type="entry name" value="Arg_tRNA_synth"/>
    <property type="match status" value="1"/>
</dbReference>
<dbReference type="GO" id="GO:0004814">
    <property type="term" value="F:arginine-tRNA ligase activity"/>
    <property type="evidence" value="ECO:0007669"/>
    <property type="project" value="UniProtKB-UniRule"/>
</dbReference>
<dbReference type="InterPro" id="IPR001278">
    <property type="entry name" value="Arg-tRNA-ligase"/>
</dbReference>
<evidence type="ECO:0000256" key="4">
    <source>
        <dbReference type="ARBA" id="ARBA00022598"/>
    </source>
</evidence>
<keyword evidence="5 10" id="KW-0547">Nucleotide-binding</keyword>
<dbReference type="FunFam" id="3.40.50.620:FF:000125">
    <property type="entry name" value="Arginine--tRNA ligase"/>
    <property type="match status" value="1"/>
</dbReference>
<dbReference type="Pfam" id="PF05746">
    <property type="entry name" value="DALR_1"/>
    <property type="match status" value="1"/>
</dbReference>
<dbReference type="EC" id="6.1.1.19" evidence="10"/>
<keyword evidence="3 10" id="KW-0963">Cytoplasm</keyword>
<comment type="subunit">
    <text evidence="10">Monomer.</text>
</comment>
<dbReference type="InterPro" id="IPR036695">
    <property type="entry name" value="Arg-tRNA-synth_N_sf"/>
</dbReference>
<dbReference type="InterPro" id="IPR009080">
    <property type="entry name" value="tRNAsynth_Ia_anticodon-bd"/>
</dbReference>
<evidence type="ECO:0000259" key="13">
    <source>
        <dbReference type="SMART" id="SM01016"/>
    </source>
</evidence>
<dbReference type="SUPFAM" id="SSF52374">
    <property type="entry name" value="Nucleotidylyl transferase"/>
    <property type="match status" value="1"/>
</dbReference>
<dbReference type="SMART" id="SM00836">
    <property type="entry name" value="DALR_1"/>
    <property type="match status" value="1"/>
</dbReference>
<protein>
    <recommendedName>
        <fullName evidence="10">Arginine--tRNA ligase</fullName>
        <ecNumber evidence="10">6.1.1.19</ecNumber>
    </recommendedName>
    <alternativeName>
        <fullName evidence="10">Arginyl-tRNA synthetase</fullName>
        <shortName evidence="10">ArgRS</shortName>
    </alternativeName>
</protein>
<dbReference type="Pfam" id="PF00750">
    <property type="entry name" value="tRNA-synt_1d"/>
    <property type="match status" value="1"/>
</dbReference>
<evidence type="ECO:0000256" key="3">
    <source>
        <dbReference type="ARBA" id="ARBA00022490"/>
    </source>
</evidence>
<dbReference type="PROSITE" id="PS00178">
    <property type="entry name" value="AA_TRNA_LIGASE_I"/>
    <property type="match status" value="1"/>
</dbReference>
<keyword evidence="7 10" id="KW-0648">Protein biosynthesis</keyword>
<dbReference type="RefSeq" id="WP_036870389.1">
    <property type="nucleotide sequence ID" value="NZ_JRNJ01000071.1"/>
</dbReference>
<evidence type="ECO:0000256" key="7">
    <source>
        <dbReference type="ARBA" id="ARBA00022917"/>
    </source>
</evidence>
<dbReference type="PRINTS" id="PR01038">
    <property type="entry name" value="TRNASYNTHARG"/>
</dbReference>
<reference evidence="14 15" key="1">
    <citation type="submission" date="2014-07" db="EMBL/GenBank/DDBJ databases">
        <authorList>
            <person name="McCorrison J."/>
            <person name="Sanka R."/>
            <person name="Torralba M."/>
            <person name="Gillis M."/>
            <person name="Haft D.H."/>
            <person name="Methe B."/>
            <person name="Sutton G."/>
            <person name="Nelson K.E."/>
        </authorList>
    </citation>
    <scope>NUCLEOTIDE SEQUENCE [LARGE SCALE GENOMIC DNA]</scope>
    <source>
        <strain evidence="14 15">DNF00424</strain>
    </source>
</reference>
<dbReference type="GO" id="GO:0005737">
    <property type="term" value="C:cytoplasm"/>
    <property type="evidence" value="ECO:0007669"/>
    <property type="project" value="UniProtKB-SubCell"/>
</dbReference>
<dbReference type="InterPro" id="IPR014729">
    <property type="entry name" value="Rossmann-like_a/b/a_fold"/>
</dbReference>
<feature type="domain" description="DALR anticodon binding" evidence="12">
    <location>
        <begin position="487"/>
        <end position="606"/>
    </location>
</feature>
<dbReference type="GO" id="GO:0005524">
    <property type="term" value="F:ATP binding"/>
    <property type="evidence" value="ECO:0007669"/>
    <property type="project" value="UniProtKB-UniRule"/>
</dbReference>
<dbReference type="Gene3D" id="3.40.50.620">
    <property type="entry name" value="HUPs"/>
    <property type="match status" value="1"/>
</dbReference>
<name>A0AAW3FF97_9BACT</name>
<dbReference type="SUPFAM" id="SSF47323">
    <property type="entry name" value="Anticodon-binding domain of a subclass of class I aminoacyl-tRNA synthetases"/>
    <property type="match status" value="1"/>
</dbReference>
<dbReference type="PANTHER" id="PTHR11956:SF5">
    <property type="entry name" value="ARGININE--TRNA LIGASE, CYTOPLASMIC"/>
    <property type="match status" value="1"/>
</dbReference>
<dbReference type="SUPFAM" id="SSF55190">
    <property type="entry name" value="Arginyl-tRNA synthetase (ArgRS), N-terminal 'additional' domain"/>
    <property type="match status" value="1"/>
</dbReference>